<evidence type="ECO:0000313" key="4">
    <source>
        <dbReference type="Proteomes" id="UP001501414"/>
    </source>
</evidence>
<keyword evidence="4" id="KW-1185">Reference proteome</keyword>
<evidence type="ECO:0000259" key="2">
    <source>
        <dbReference type="PROSITE" id="PS50921"/>
    </source>
</evidence>
<dbReference type="InterPro" id="IPR000014">
    <property type="entry name" value="PAS"/>
</dbReference>
<evidence type="ECO:0000313" key="3">
    <source>
        <dbReference type="EMBL" id="GAA1395523.1"/>
    </source>
</evidence>
<dbReference type="PROSITE" id="PS50921">
    <property type="entry name" value="ANTAR"/>
    <property type="match status" value="1"/>
</dbReference>
<name>A0ABN1Y1S9_9PSEU</name>
<comment type="caution">
    <text evidence="3">The sequence shown here is derived from an EMBL/GenBank/DDBJ whole genome shotgun (WGS) entry which is preliminary data.</text>
</comment>
<dbReference type="Gene3D" id="1.10.10.10">
    <property type="entry name" value="Winged helix-like DNA-binding domain superfamily/Winged helix DNA-binding domain"/>
    <property type="match status" value="1"/>
</dbReference>
<feature type="region of interest" description="Disordered" evidence="1">
    <location>
        <begin position="145"/>
        <end position="166"/>
    </location>
</feature>
<evidence type="ECO:0000256" key="1">
    <source>
        <dbReference type="SAM" id="MobiDB-lite"/>
    </source>
</evidence>
<reference evidence="3 4" key="1">
    <citation type="journal article" date="2019" name="Int. J. Syst. Evol. Microbiol.">
        <title>The Global Catalogue of Microorganisms (GCM) 10K type strain sequencing project: providing services to taxonomists for standard genome sequencing and annotation.</title>
        <authorList>
            <consortium name="The Broad Institute Genomics Platform"/>
            <consortium name="The Broad Institute Genome Sequencing Center for Infectious Disease"/>
            <person name="Wu L."/>
            <person name="Ma J."/>
        </authorList>
    </citation>
    <scope>NUCLEOTIDE SEQUENCE [LARGE SCALE GENOMIC DNA]</scope>
    <source>
        <strain evidence="3 4">JCM 11896</strain>
    </source>
</reference>
<dbReference type="CDD" id="cd00130">
    <property type="entry name" value="PAS"/>
    <property type="match status" value="1"/>
</dbReference>
<dbReference type="InterPro" id="IPR005561">
    <property type="entry name" value="ANTAR"/>
</dbReference>
<dbReference type="Gene3D" id="3.30.450.20">
    <property type="entry name" value="PAS domain"/>
    <property type="match status" value="1"/>
</dbReference>
<organism evidence="3 4">
    <name type="scientific">Pseudonocardia kongjuensis</name>
    <dbReference type="NCBI Taxonomy" id="102227"/>
    <lineage>
        <taxon>Bacteria</taxon>
        <taxon>Bacillati</taxon>
        <taxon>Actinomycetota</taxon>
        <taxon>Actinomycetes</taxon>
        <taxon>Pseudonocardiales</taxon>
        <taxon>Pseudonocardiaceae</taxon>
        <taxon>Pseudonocardia</taxon>
    </lineage>
</organism>
<sequence length="244" mass="26537">MRSGAEARALRAVHDGPLFHATRSPYLILDRELRVHAANPAYHAVTQREPGELDGRLLFDVLPDDPQRPGSDGVARLTASLLRVLRSGERDHMGLQRYDIPAPRAGSGHLRKLWVAVNSPVRDAADRTIGVLVHVEDVTELWARRRGGPLPEPGPADGPADGPAADPISATALAREVAAENRRLRHRFDRHVVIEQAKGVLMATRGCGPDEAFALLRELSQVTNNKLWQVARTVIDESIGSGAG</sequence>
<protein>
    <recommendedName>
        <fullName evidence="2">ANTAR domain-containing protein</fullName>
    </recommendedName>
</protein>
<dbReference type="SUPFAM" id="SSF55785">
    <property type="entry name" value="PYP-like sensor domain (PAS domain)"/>
    <property type="match status" value="1"/>
</dbReference>
<dbReference type="InterPro" id="IPR035965">
    <property type="entry name" value="PAS-like_dom_sf"/>
</dbReference>
<dbReference type="Pfam" id="PF08448">
    <property type="entry name" value="PAS_4"/>
    <property type="match status" value="1"/>
</dbReference>
<dbReference type="EMBL" id="BAAAJK010000030">
    <property type="protein sequence ID" value="GAA1395523.1"/>
    <property type="molecule type" value="Genomic_DNA"/>
</dbReference>
<feature type="domain" description="ANTAR" evidence="2">
    <location>
        <begin position="174"/>
        <end position="235"/>
    </location>
</feature>
<dbReference type="InterPro" id="IPR011006">
    <property type="entry name" value="CheY-like_superfamily"/>
</dbReference>
<dbReference type="Proteomes" id="UP001501414">
    <property type="component" value="Unassembled WGS sequence"/>
</dbReference>
<dbReference type="Pfam" id="PF03861">
    <property type="entry name" value="ANTAR"/>
    <property type="match status" value="1"/>
</dbReference>
<accession>A0ABN1Y1S9</accession>
<dbReference type="SUPFAM" id="SSF52172">
    <property type="entry name" value="CheY-like"/>
    <property type="match status" value="1"/>
</dbReference>
<feature type="compositionally biased region" description="Low complexity" evidence="1">
    <location>
        <begin position="157"/>
        <end position="166"/>
    </location>
</feature>
<dbReference type="InterPro" id="IPR036388">
    <property type="entry name" value="WH-like_DNA-bd_sf"/>
</dbReference>
<proteinExistence type="predicted"/>
<gene>
    <name evidence="3" type="ORF">GCM10009613_45340</name>
</gene>
<dbReference type="SMART" id="SM01012">
    <property type="entry name" value="ANTAR"/>
    <property type="match status" value="1"/>
</dbReference>
<dbReference type="InterPro" id="IPR013656">
    <property type="entry name" value="PAS_4"/>
</dbReference>
<dbReference type="RefSeq" id="WP_344025784.1">
    <property type="nucleotide sequence ID" value="NZ_BAAAJK010000030.1"/>
</dbReference>